<dbReference type="EMBL" id="FLTS01000001">
    <property type="protein sequence ID" value="SBV36793.1"/>
    <property type="molecule type" value="Genomic_DNA"/>
</dbReference>
<keyword evidence="1" id="KW-0812">Transmembrane</keyword>
<evidence type="ECO:0000313" key="2">
    <source>
        <dbReference type="EMBL" id="SBV36793.1"/>
    </source>
</evidence>
<dbReference type="SUPFAM" id="SSF48452">
    <property type="entry name" value="TPR-like"/>
    <property type="match status" value="1"/>
</dbReference>
<feature type="transmembrane region" description="Helical" evidence="1">
    <location>
        <begin position="38"/>
        <end position="56"/>
    </location>
</feature>
<organism evidence="2">
    <name type="scientific">uncultured Stenotrophomonas sp</name>
    <dbReference type="NCBI Taxonomy" id="165438"/>
    <lineage>
        <taxon>Bacteria</taxon>
        <taxon>Pseudomonadati</taxon>
        <taxon>Pseudomonadota</taxon>
        <taxon>Gammaproteobacteria</taxon>
        <taxon>Lysobacterales</taxon>
        <taxon>Lysobacteraceae</taxon>
        <taxon>Stenotrophomonas</taxon>
        <taxon>environmental samples</taxon>
    </lineage>
</organism>
<keyword evidence="1" id="KW-0472">Membrane</keyword>
<proteinExistence type="predicted"/>
<keyword evidence="1" id="KW-1133">Transmembrane helix</keyword>
<dbReference type="InterPro" id="IPR011990">
    <property type="entry name" value="TPR-like_helical_dom_sf"/>
</dbReference>
<sequence>MSLIHDALRQSTAAAGGSPSPLAAASWSRQLAGYRRPAAWLAAGMLIAAPVAFLLARPHAGNRTAMAGVVTVMPTAAVMPTSAVAVSADMPQEPAVPSPAPAATVASASVPASMPAPEAAPEPENLQAPKDVATATAAPAVASIADNASTRDSTPPPASQIQLSVRKLDGAGSKAAADDERNAVAVRMAMSTLNAAVAEHDAGTTASAIARLQALLPAQSLTLLRARAWAAHGSGDYAEAELLYRTILDRVPDDEHAGVNLALLDARRGDVDDARARLDRMAARNSRSPQIAQALAELDAARQ</sequence>
<dbReference type="Pfam" id="PF14559">
    <property type="entry name" value="TPR_19"/>
    <property type="match status" value="1"/>
</dbReference>
<gene>
    <name evidence="2" type="ORF">STPYR_11723</name>
</gene>
<protein>
    <recommendedName>
        <fullName evidence="3">Transmembrane protein</fullName>
    </recommendedName>
</protein>
<reference evidence="2" key="1">
    <citation type="submission" date="2016-03" db="EMBL/GenBank/DDBJ databases">
        <authorList>
            <person name="Ploux O."/>
        </authorList>
    </citation>
    <scope>NUCLEOTIDE SEQUENCE</scope>
    <source>
        <strain evidence="2">UC10</strain>
    </source>
</reference>
<dbReference type="Gene3D" id="1.25.40.10">
    <property type="entry name" value="Tetratricopeptide repeat domain"/>
    <property type="match status" value="1"/>
</dbReference>
<evidence type="ECO:0008006" key="3">
    <source>
        <dbReference type="Google" id="ProtNLM"/>
    </source>
</evidence>
<name>A0A1Y5Q3J6_9GAMM</name>
<accession>A0A1Y5Q3J6</accession>
<evidence type="ECO:0000256" key="1">
    <source>
        <dbReference type="SAM" id="Phobius"/>
    </source>
</evidence>
<dbReference type="AlphaFoldDB" id="A0A1Y5Q3J6"/>